<evidence type="ECO:0000313" key="1">
    <source>
        <dbReference type="EMBL" id="GBL72928.1"/>
    </source>
</evidence>
<dbReference type="AlphaFoldDB" id="A0A4Y1ZZM6"/>
<reference evidence="1 2" key="1">
    <citation type="journal article" date="2019" name="Sci. Rep.">
        <title>Orb-weaving spider Araneus ventricosus genome elucidates the spidroin gene catalogue.</title>
        <authorList>
            <person name="Kono N."/>
            <person name="Nakamura H."/>
            <person name="Ohtoshi R."/>
            <person name="Moran D.A.P."/>
            <person name="Shinohara A."/>
            <person name="Yoshida Y."/>
            <person name="Fujiwara M."/>
            <person name="Mori M."/>
            <person name="Tomita M."/>
            <person name="Arakawa K."/>
        </authorList>
    </citation>
    <scope>NUCLEOTIDE SEQUENCE [LARGE SCALE GENOMIC DNA]</scope>
</reference>
<protein>
    <submittedName>
        <fullName evidence="1">Uncharacterized protein</fullName>
    </submittedName>
</protein>
<dbReference type="Proteomes" id="UP000499080">
    <property type="component" value="Unassembled WGS sequence"/>
</dbReference>
<comment type="caution">
    <text evidence="1">The sequence shown here is derived from an EMBL/GenBank/DDBJ whole genome shotgun (WGS) entry which is preliminary data.</text>
</comment>
<organism evidence="1 2">
    <name type="scientific">Araneus ventricosus</name>
    <name type="common">Orbweaver spider</name>
    <name type="synonym">Epeira ventricosa</name>
    <dbReference type="NCBI Taxonomy" id="182803"/>
    <lineage>
        <taxon>Eukaryota</taxon>
        <taxon>Metazoa</taxon>
        <taxon>Ecdysozoa</taxon>
        <taxon>Arthropoda</taxon>
        <taxon>Chelicerata</taxon>
        <taxon>Arachnida</taxon>
        <taxon>Araneae</taxon>
        <taxon>Araneomorphae</taxon>
        <taxon>Entelegynae</taxon>
        <taxon>Araneoidea</taxon>
        <taxon>Araneidae</taxon>
        <taxon>Araneus</taxon>
    </lineage>
</organism>
<name>A0A4Y1ZZM6_ARAVE</name>
<accession>A0A4Y1ZZM6</accession>
<sequence>MARVQLHTTCHDRVQACSKLTKAWKKLYCSKLQQLLQNYIAKTEYVQPEQIESRTADPAETLNHWSQLNSDCGEDFANTSLDLIQRMIYFAWIYYLFELRMIRSNRERFSLINTFYK</sequence>
<gene>
    <name evidence="1" type="ORF">AVEN_31149_1</name>
</gene>
<dbReference type="EMBL" id="BGPR01079068">
    <property type="protein sequence ID" value="GBL72928.1"/>
    <property type="molecule type" value="Genomic_DNA"/>
</dbReference>
<proteinExistence type="predicted"/>
<evidence type="ECO:0000313" key="2">
    <source>
        <dbReference type="Proteomes" id="UP000499080"/>
    </source>
</evidence>
<keyword evidence="2" id="KW-1185">Reference proteome</keyword>